<dbReference type="AlphaFoldDB" id="A0A382GPE2"/>
<dbReference type="GO" id="GO:0006310">
    <property type="term" value="P:DNA recombination"/>
    <property type="evidence" value="ECO:0007669"/>
    <property type="project" value="UniProtKB-KW"/>
</dbReference>
<feature type="non-terminal residue" evidence="8">
    <location>
        <position position="342"/>
    </location>
</feature>
<dbReference type="GO" id="GO:0075713">
    <property type="term" value="P:establishment of integrated proviral latency"/>
    <property type="evidence" value="ECO:0007669"/>
    <property type="project" value="UniProtKB-KW"/>
</dbReference>
<keyword evidence="4" id="KW-0233">DNA recombination</keyword>
<evidence type="ECO:0000256" key="1">
    <source>
        <dbReference type="ARBA" id="ARBA00008857"/>
    </source>
</evidence>
<dbReference type="SUPFAM" id="SSF56349">
    <property type="entry name" value="DNA breaking-rejoining enzymes"/>
    <property type="match status" value="1"/>
</dbReference>
<organism evidence="8">
    <name type="scientific">marine metagenome</name>
    <dbReference type="NCBI Taxonomy" id="408172"/>
    <lineage>
        <taxon>unclassified sequences</taxon>
        <taxon>metagenomes</taxon>
        <taxon>ecological metagenomes</taxon>
    </lineage>
</organism>
<dbReference type="InterPro" id="IPR010998">
    <property type="entry name" value="Integrase_recombinase_N"/>
</dbReference>
<dbReference type="CDD" id="cd00796">
    <property type="entry name" value="INT_Rci_Hp1_C"/>
    <property type="match status" value="1"/>
</dbReference>
<accession>A0A382GPE2</accession>
<comment type="similarity">
    <text evidence="1">Belongs to the 'phage' integrase family.</text>
</comment>
<dbReference type="EMBL" id="UINC01056687">
    <property type="protein sequence ID" value="SVB77006.1"/>
    <property type="molecule type" value="Genomic_DNA"/>
</dbReference>
<dbReference type="InterPro" id="IPR002104">
    <property type="entry name" value="Integrase_catalytic"/>
</dbReference>
<dbReference type="GO" id="GO:0046718">
    <property type="term" value="P:symbiont entry into host cell"/>
    <property type="evidence" value="ECO:0007669"/>
    <property type="project" value="UniProtKB-KW"/>
</dbReference>
<gene>
    <name evidence="8" type="ORF">METZ01_LOCUS229860</name>
</gene>
<dbReference type="Gene3D" id="1.10.150.130">
    <property type="match status" value="1"/>
</dbReference>
<evidence type="ECO:0000256" key="2">
    <source>
        <dbReference type="ARBA" id="ARBA00022908"/>
    </source>
</evidence>
<dbReference type="PANTHER" id="PTHR30629:SF2">
    <property type="entry name" value="PROPHAGE INTEGRASE INTS-RELATED"/>
    <property type="match status" value="1"/>
</dbReference>
<dbReference type="GO" id="GO:0015074">
    <property type="term" value="P:DNA integration"/>
    <property type="evidence" value="ECO:0007669"/>
    <property type="project" value="UniProtKB-KW"/>
</dbReference>
<keyword evidence="2" id="KW-0229">DNA integration</keyword>
<dbReference type="PANTHER" id="PTHR30629">
    <property type="entry name" value="PROPHAGE INTEGRASE"/>
    <property type="match status" value="1"/>
</dbReference>
<dbReference type="InterPro" id="IPR013762">
    <property type="entry name" value="Integrase-like_cat_sf"/>
</dbReference>
<keyword evidence="6" id="KW-1160">Virus entry into host cell</keyword>
<evidence type="ECO:0000256" key="3">
    <source>
        <dbReference type="ARBA" id="ARBA00023125"/>
    </source>
</evidence>
<feature type="domain" description="Tyr recombinase" evidence="7">
    <location>
        <begin position="190"/>
        <end position="342"/>
    </location>
</feature>
<dbReference type="InterPro" id="IPR050808">
    <property type="entry name" value="Phage_Integrase"/>
</dbReference>
<keyword evidence="3" id="KW-0238">DNA-binding</keyword>
<dbReference type="GO" id="GO:0044826">
    <property type="term" value="P:viral genome integration into host DNA"/>
    <property type="evidence" value="ECO:0007669"/>
    <property type="project" value="UniProtKB-KW"/>
</dbReference>
<evidence type="ECO:0000256" key="6">
    <source>
        <dbReference type="ARBA" id="ARBA00023296"/>
    </source>
</evidence>
<proteinExistence type="inferred from homology"/>
<reference evidence="8" key="1">
    <citation type="submission" date="2018-05" db="EMBL/GenBank/DDBJ databases">
        <authorList>
            <person name="Lanie J.A."/>
            <person name="Ng W.-L."/>
            <person name="Kazmierczak K.M."/>
            <person name="Andrzejewski T.M."/>
            <person name="Davidsen T.M."/>
            <person name="Wayne K.J."/>
            <person name="Tettelin H."/>
            <person name="Glass J.I."/>
            <person name="Rusch D."/>
            <person name="Podicherti R."/>
            <person name="Tsui H.-C.T."/>
            <person name="Winkler M.E."/>
        </authorList>
    </citation>
    <scope>NUCLEOTIDE SEQUENCE</scope>
</reference>
<dbReference type="Gene3D" id="1.10.443.10">
    <property type="entry name" value="Intergrase catalytic core"/>
    <property type="match status" value="1"/>
</dbReference>
<evidence type="ECO:0000259" key="7">
    <source>
        <dbReference type="PROSITE" id="PS51898"/>
    </source>
</evidence>
<dbReference type="InterPro" id="IPR011010">
    <property type="entry name" value="DNA_brk_join_enz"/>
</dbReference>
<protein>
    <recommendedName>
        <fullName evidence="7">Tyr recombinase domain-containing protein</fullName>
    </recommendedName>
</protein>
<dbReference type="Pfam" id="PF00589">
    <property type="entry name" value="Phage_integrase"/>
    <property type="match status" value="1"/>
</dbReference>
<evidence type="ECO:0000313" key="8">
    <source>
        <dbReference type="EMBL" id="SVB77006.1"/>
    </source>
</evidence>
<name>A0A382GPE2_9ZZZZ</name>
<sequence>MGILVECPNCKIRSSLSRRVCKCGNKVRKAGSRNYWIEYYLKGKRTRERIGRSKSAAENRLREVQTATAEDRNIQKNKNAVITIGALRDWYLDLPEVKQKRSFKAMAKCIEIVSDHLGEKKYASQISPADIQSFQRNRLSTNTIWGRPAKPATVNRNVANFKAMFNRALDYGIIEINPVIRVKQLEENNVRERLLSEEEFEVLYNHCSAQIKGPVLIAYYLPMRQAEILNLVWGEIDLKNQFIRLGGQRTKNKTGRAIPFNQRIFNYLISLPRPVHGGYVFEQRWWNRREFVKAVNMAGLGEFTFHDLRHCAINNLRLAGNDHFVIKQASGHKTDSAFQRYN</sequence>
<dbReference type="PROSITE" id="PS51898">
    <property type="entry name" value="TYR_RECOMBINASE"/>
    <property type="match status" value="1"/>
</dbReference>
<keyword evidence="5" id="KW-1179">Viral genome integration</keyword>
<evidence type="ECO:0000256" key="5">
    <source>
        <dbReference type="ARBA" id="ARBA00023195"/>
    </source>
</evidence>
<dbReference type="GO" id="GO:0003677">
    <property type="term" value="F:DNA binding"/>
    <property type="evidence" value="ECO:0007669"/>
    <property type="project" value="UniProtKB-KW"/>
</dbReference>
<evidence type="ECO:0000256" key="4">
    <source>
        <dbReference type="ARBA" id="ARBA00023172"/>
    </source>
</evidence>